<feature type="region of interest" description="Disordered" evidence="1">
    <location>
        <begin position="83"/>
        <end position="115"/>
    </location>
</feature>
<gene>
    <name evidence="2" type="ORF">NC653_006595</name>
</gene>
<reference evidence="2" key="1">
    <citation type="journal article" date="2023" name="Mol. Ecol. Resour.">
        <title>Chromosome-level genome assembly of a triploid poplar Populus alba 'Berolinensis'.</title>
        <authorList>
            <person name="Chen S."/>
            <person name="Yu Y."/>
            <person name="Wang X."/>
            <person name="Wang S."/>
            <person name="Zhang T."/>
            <person name="Zhou Y."/>
            <person name="He R."/>
            <person name="Meng N."/>
            <person name="Wang Y."/>
            <person name="Liu W."/>
            <person name="Liu Z."/>
            <person name="Liu J."/>
            <person name="Guo Q."/>
            <person name="Huang H."/>
            <person name="Sederoff R.R."/>
            <person name="Wang G."/>
            <person name="Qu G."/>
            <person name="Chen S."/>
        </authorList>
    </citation>
    <scope>NUCLEOTIDE SEQUENCE</scope>
    <source>
        <strain evidence="2">SC-2020</strain>
    </source>
</reference>
<name>A0AAD6RF74_9ROSI</name>
<dbReference type="EMBL" id="JAQIZT010000002">
    <property type="protein sequence ID" value="KAJ7007607.1"/>
    <property type="molecule type" value="Genomic_DNA"/>
</dbReference>
<comment type="caution">
    <text evidence="2">The sequence shown here is derived from an EMBL/GenBank/DDBJ whole genome shotgun (WGS) entry which is preliminary data.</text>
</comment>
<evidence type="ECO:0000256" key="1">
    <source>
        <dbReference type="SAM" id="MobiDB-lite"/>
    </source>
</evidence>
<evidence type="ECO:0000313" key="2">
    <source>
        <dbReference type="EMBL" id="KAJ7007607.1"/>
    </source>
</evidence>
<accession>A0AAD6RF74</accession>
<organism evidence="2 3">
    <name type="scientific">Populus alba x Populus x berolinensis</name>
    <dbReference type="NCBI Taxonomy" id="444605"/>
    <lineage>
        <taxon>Eukaryota</taxon>
        <taxon>Viridiplantae</taxon>
        <taxon>Streptophyta</taxon>
        <taxon>Embryophyta</taxon>
        <taxon>Tracheophyta</taxon>
        <taxon>Spermatophyta</taxon>
        <taxon>Magnoliopsida</taxon>
        <taxon>eudicotyledons</taxon>
        <taxon>Gunneridae</taxon>
        <taxon>Pentapetalae</taxon>
        <taxon>rosids</taxon>
        <taxon>fabids</taxon>
        <taxon>Malpighiales</taxon>
        <taxon>Salicaceae</taxon>
        <taxon>Saliceae</taxon>
        <taxon>Populus</taxon>
    </lineage>
</organism>
<evidence type="ECO:0000313" key="3">
    <source>
        <dbReference type="Proteomes" id="UP001164929"/>
    </source>
</evidence>
<dbReference type="Proteomes" id="UP001164929">
    <property type="component" value="Chromosome 2"/>
</dbReference>
<proteinExistence type="predicted"/>
<dbReference type="AlphaFoldDB" id="A0AAD6RF74"/>
<sequence>MVGSHCTQFDPFTGLRRKRDLFYRLHAVQRDGSSQTSKFVVKELMVLCCWKLLIWLEGTYGAAGGKVAVLSNRGGAVDVVRKPTAADSMNGGGEAKTSSAMAVTDRGAEDSGINE</sequence>
<keyword evidence="3" id="KW-1185">Reference proteome</keyword>
<protein>
    <submittedName>
        <fullName evidence="2">Uncharacterized protein</fullName>
    </submittedName>
</protein>